<dbReference type="InterPro" id="IPR023772">
    <property type="entry name" value="DNA-bd_HTH_TetR-type_CS"/>
</dbReference>
<dbReference type="EMBL" id="BLLA01000001">
    <property type="protein sequence ID" value="GFG97594.1"/>
    <property type="molecule type" value="Genomic_DNA"/>
</dbReference>
<name>A0A7I9Z9D1_9MYCO</name>
<evidence type="ECO:0000256" key="4">
    <source>
        <dbReference type="PROSITE-ProRule" id="PRU00335"/>
    </source>
</evidence>
<dbReference type="AlphaFoldDB" id="A0A7I9Z9D1"/>
<evidence type="ECO:0000256" key="1">
    <source>
        <dbReference type="ARBA" id="ARBA00023015"/>
    </source>
</evidence>
<dbReference type="InterPro" id="IPR009057">
    <property type="entry name" value="Homeodomain-like_sf"/>
</dbReference>
<dbReference type="GO" id="GO:0003677">
    <property type="term" value="F:DNA binding"/>
    <property type="evidence" value="ECO:0007669"/>
    <property type="project" value="UniProtKB-UniRule"/>
</dbReference>
<evidence type="ECO:0000256" key="2">
    <source>
        <dbReference type="ARBA" id="ARBA00023125"/>
    </source>
</evidence>
<keyword evidence="7" id="KW-1185">Reference proteome</keyword>
<protein>
    <submittedName>
        <fullName evidence="6">TetR family transcriptional regulator</fullName>
    </submittedName>
</protein>
<dbReference type="PRINTS" id="PR00455">
    <property type="entry name" value="HTHTETR"/>
</dbReference>
<organism evidence="6 7">
    <name type="scientific">Mycobacterium timonense</name>
    <dbReference type="NCBI Taxonomy" id="701043"/>
    <lineage>
        <taxon>Bacteria</taxon>
        <taxon>Bacillati</taxon>
        <taxon>Actinomycetota</taxon>
        <taxon>Actinomycetes</taxon>
        <taxon>Mycobacteriales</taxon>
        <taxon>Mycobacteriaceae</taxon>
        <taxon>Mycobacterium</taxon>
        <taxon>Mycobacterium avium complex (MAC)</taxon>
    </lineage>
</organism>
<evidence type="ECO:0000313" key="6">
    <source>
        <dbReference type="EMBL" id="GFG97594.1"/>
    </source>
</evidence>
<accession>A0A7I9Z9D1</accession>
<gene>
    <name evidence="6" type="ORF">MTIM_34730</name>
</gene>
<keyword evidence="3" id="KW-0804">Transcription</keyword>
<evidence type="ECO:0000256" key="3">
    <source>
        <dbReference type="ARBA" id="ARBA00023163"/>
    </source>
</evidence>
<dbReference type="Pfam" id="PF00440">
    <property type="entry name" value="TetR_N"/>
    <property type="match status" value="1"/>
</dbReference>
<comment type="caution">
    <text evidence="6">The sequence shown here is derived from an EMBL/GenBank/DDBJ whole genome shotgun (WGS) entry which is preliminary data.</text>
</comment>
<sequence length="220" mass="24267">MLRPDRAGGRQKLEPDPQVHDAIVSAAAEVVRSEGVQALSIAQLLSRTQLSTRAFYRHFDSKDQLVAAVFLVMARAEVLRLVQRMSECAGPVRAVAAWIDGRLDLAFNPQIRSDLRQMSVEAQTQMFVAPELVAPAYREILRPLVEQLAWGKNMGLFGDIDPDGEALSIQGVVWANIERHWATAHREPAEIRARVQHFCLQGLGVAPETIAAVLAEAADE</sequence>
<dbReference type="PROSITE" id="PS01081">
    <property type="entry name" value="HTH_TETR_1"/>
    <property type="match status" value="1"/>
</dbReference>
<dbReference type="PROSITE" id="PS50977">
    <property type="entry name" value="HTH_TETR_2"/>
    <property type="match status" value="1"/>
</dbReference>
<feature type="DNA-binding region" description="H-T-H motif" evidence="4">
    <location>
        <begin position="40"/>
        <end position="59"/>
    </location>
</feature>
<evidence type="ECO:0000259" key="5">
    <source>
        <dbReference type="PROSITE" id="PS50977"/>
    </source>
</evidence>
<dbReference type="InterPro" id="IPR001647">
    <property type="entry name" value="HTH_TetR"/>
</dbReference>
<dbReference type="PANTHER" id="PTHR47506:SF7">
    <property type="entry name" value="TRANSCRIPTIONAL REGULATORY PROTEIN"/>
    <property type="match status" value="1"/>
</dbReference>
<keyword evidence="1" id="KW-0805">Transcription regulation</keyword>
<keyword evidence="2 4" id="KW-0238">DNA-binding</keyword>
<dbReference type="PANTHER" id="PTHR47506">
    <property type="entry name" value="TRANSCRIPTIONAL REGULATORY PROTEIN"/>
    <property type="match status" value="1"/>
</dbReference>
<evidence type="ECO:0000313" key="7">
    <source>
        <dbReference type="Proteomes" id="UP000465301"/>
    </source>
</evidence>
<proteinExistence type="predicted"/>
<feature type="domain" description="HTH tetR-type" evidence="5">
    <location>
        <begin position="17"/>
        <end position="77"/>
    </location>
</feature>
<dbReference type="Gene3D" id="1.10.357.10">
    <property type="entry name" value="Tetracycline Repressor, domain 2"/>
    <property type="match status" value="1"/>
</dbReference>
<reference evidence="6 7" key="1">
    <citation type="journal article" date="2019" name="Emerg. Microbes Infect.">
        <title>Comprehensive subspecies identification of 175 nontuberculous mycobacteria species based on 7547 genomic profiles.</title>
        <authorList>
            <person name="Matsumoto Y."/>
            <person name="Kinjo T."/>
            <person name="Motooka D."/>
            <person name="Nabeya D."/>
            <person name="Jung N."/>
            <person name="Uechi K."/>
            <person name="Horii T."/>
            <person name="Iida T."/>
            <person name="Fujita J."/>
            <person name="Nakamura S."/>
        </authorList>
    </citation>
    <scope>NUCLEOTIDE SEQUENCE [LARGE SCALE GENOMIC DNA]</scope>
    <source>
        <strain evidence="6 7">JCM 30726</strain>
    </source>
</reference>
<dbReference type="SUPFAM" id="SSF46689">
    <property type="entry name" value="Homeodomain-like"/>
    <property type="match status" value="1"/>
</dbReference>
<dbReference type="Proteomes" id="UP000465301">
    <property type="component" value="Unassembled WGS sequence"/>
</dbReference>